<name>A0A2T0T0T4_9BACT</name>
<keyword evidence="3" id="KW-1185">Reference proteome</keyword>
<reference evidence="2 3" key="1">
    <citation type="submission" date="2018-03" db="EMBL/GenBank/DDBJ databases">
        <title>Genomic Encyclopedia of Archaeal and Bacterial Type Strains, Phase II (KMG-II): from individual species to whole genera.</title>
        <authorList>
            <person name="Goeker M."/>
        </authorList>
    </citation>
    <scope>NUCLEOTIDE SEQUENCE [LARGE SCALE GENOMIC DNA]</scope>
    <source>
        <strain evidence="2 3">DSM 28354</strain>
    </source>
</reference>
<dbReference type="EMBL" id="PVTE01000008">
    <property type="protein sequence ID" value="PRY39257.1"/>
    <property type="molecule type" value="Genomic_DNA"/>
</dbReference>
<organism evidence="2 3">
    <name type="scientific">Spirosoma oryzae</name>
    <dbReference type="NCBI Taxonomy" id="1469603"/>
    <lineage>
        <taxon>Bacteria</taxon>
        <taxon>Pseudomonadati</taxon>
        <taxon>Bacteroidota</taxon>
        <taxon>Cytophagia</taxon>
        <taxon>Cytophagales</taxon>
        <taxon>Cytophagaceae</taxon>
        <taxon>Spirosoma</taxon>
    </lineage>
</organism>
<evidence type="ECO:0000313" key="2">
    <source>
        <dbReference type="EMBL" id="PRY39257.1"/>
    </source>
</evidence>
<comment type="caution">
    <text evidence="2">The sequence shown here is derived from an EMBL/GenBank/DDBJ whole genome shotgun (WGS) entry which is preliminary data.</text>
</comment>
<feature type="region of interest" description="Disordered" evidence="1">
    <location>
        <begin position="90"/>
        <end position="128"/>
    </location>
</feature>
<accession>A0A2T0T0T4</accession>
<evidence type="ECO:0000313" key="3">
    <source>
        <dbReference type="Proteomes" id="UP000238375"/>
    </source>
</evidence>
<evidence type="ECO:0000256" key="1">
    <source>
        <dbReference type="SAM" id="MobiDB-lite"/>
    </source>
</evidence>
<protein>
    <submittedName>
        <fullName evidence="2">Uncharacterized protein</fullName>
    </submittedName>
</protein>
<dbReference type="AlphaFoldDB" id="A0A2T0T0T4"/>
<gene>
    <name evidence="2" type="ORF">CLV58_108147</name>
</gene>
<dbReference type="Proteomes" id="UP000238375">
    <property type="component" value="Unassembled WGS sequence"/>
</dbReference>
<sequence>MELSQVVRHDNRLEATWTSVCTFLRQYSSGMSKRYTPIFESLARLATPFGGNVLAGAQEQARTRMFLSQQEVREQVDRLTREIARLNMQVSASGRFDKPAEGRPTPSTDPQPIGLDRFRQETPNTPAA</sequence>
<proteinExistence type="predicted"/>